<reference evidence="14" key="1">
    <citation type="submission" date="2016-10" db="EMBL/GenBank/DDBJ databases">
        <authorList>
            <person name="Varghese N."/>
            <person name="Submissions S."/>
        </authorList>
    </citation>
    <scope>NUCLEOTIDE SEQUENCE [LARGE SCALE GENOMIC DNA]</scope>
    <source>
        <strain evidence="14">CCTCC 2012022</strain>
    </source>
</reference>
<comment type="pathway">
    <text evidence="1 11">Purine metabolism; IMP biosynthesis via de novo pathway; 5-amino-1-(5-phospho-D-ribosyl)imidazole-4-carboxamide from 5-amino-1-(5-phospho-D-ribosyl)imidazole-4-carboxylate: step 1/2.</text>
</comment>
<evidence type="ECO:0000313" key="14">
    <source>
        <dbReference type="Proteomes" id="UP000243063"/>
    </source>
</evidence>
<comment type="similarity">
    <text evidence="2 11">Belongs to the SAICAR synthetase family.</text>
</comment>
<dbReference type="Pfam" id="PF01259">
    <property type="entry name" value="SAICAR_synt"/>
    <property type="match status" value="1"/>
</dbReference>
<dbReference type="PANTHER" id="PTHR43700">
    <property type="entry name" value="PHOSPHORIBOSYLAMINOIMIDAZOLE-SUCCINOCARBOXAMIDE SYNTHASE"/>
    <property type="match status" value="1"/>
</dbReference>
<dbReference type="Proteomes" id="UP000243063">
    <property type="component" value="Chromosome I"/>
</dbReference>
<feature type="domain" description="SAICAR synthetase/ADE2 N-terminal" evidence="12">
    <location>
        <begin position="11"/>
        <end position="264"/>
    </location>
</feature>
<evidence type="ECO:0000256" key="6">
    <source>
        <dbReference type="ARBA" id="ARBA00022741"/>
    </source>
</evidence>
<protein>
    <recommendedName>
        <fullName evidence="4 11">Phosphoribosylaminoimidazole-succinocarboxamide synthase</fullName>
        <ecNumber evidence="3 11">6.3.2.6</ecNumber>
    </recommendedName>
    <alternativeName>
        <fullName evidence="9 11">SAICAR synthetase</fullName>
    </alternativeName>
</protein>
<evidence type="ECO:0000256" key="7">
    <source>
        <dbReference type="ARBA" id="ARBA00022755"/>
    </source>
</evidence>
<dbReference type="OrthoDB" id="9801549at2"/>
<sequence length="289" mass="31649">MSTPTTLSLKKIYSGKVRDLYEIDDKRMLMVASDRLSAFDVILEQPIPEKGKILTAISNFWFDKLKDLVPNHFTGDRVEDVVPAAELALVEGRAVVAKRLKPVPVEAIVRGYLVGSGWKEYQKSGTVCGIALPAGLKEAAKLPQPIFTPSTKAAVGDHDENISFAQCETLIGAELAAQVRDTAIALYSAAVEYAATRGILIADTKFEFGLDEDGTLTLMDEALTPDSSRFWPADSYAEGSNPPSFDKQFVRDWLESTGWNKQPPAPAVPAEVAQKTADKYREALTRLTR</sequence>
<dbReference type="GO" id="GO:0006189">
    <property type="term" value="P:'de novo' IMP biosynthetic process"/>
    <property type="evidence" value="ECO:0007669"/>
    <property type="project" value="UniProtKB-UniRule"/>
</dbReference>
<dbReference type="InterPro" id="IPR018236">
    <property type="entry name" value="SAICAR_synthetase_CS"/>
</dbReference>
<evidence type="ECO:0000256" key="5">
    <source>
        <dbReference type="ARBA" id="ARBA00022598"/>
    </source>
</evidence>
<dbReference type="PROSITE" id="PS01058">
    <property type="entry name" value="SAICAR_SYNTHETASE_2"/>
    <property type="match status" value="1"/>
</dbReference>
<keyword evidence="14" id="KW-1185">Reference proteome</keyword>
<dbReference type="STRING" id="1245526.SAMN05216580_2999"/>
<dbReference type="Gene3D" id="3.30.470.20">
    <property type="entry name" value="ATP-grasp fold, B domain"/>
    <property type="match status" value="1"/>
</dbReference>
<keyword evidence="8 11" id="KW-0067">ATP-binding</keyword>
<dbReference type="InterPro" id="IPR001636">
    <property type="entry name" value="SAICAR_synth"/>
</dbReference>
<dbReference type="GO" id="GO:0004639">
    <property type="term" value="F:phosphoribosylaminoimidazolesuccinocarboxamide synthase activity"/>
    <property type="evidence" value="ECO:0007669"/>
    <property type="project" value="UniProtKB-UniRule"/>
</dbReference>
<dbReference type="Gene3D" id="3.30.200.20">
    <property type="entry name" value="Phosphorylase Kinase, domain 1"/>
    <property type="match status" value="1"/>
</dbReference>
<dbReference type="SUPFAM" id="SSF56104">
    <property type="entry name" value="SAICAR synthase-like"/>
    <property type="match status" value="1"/>
</dbReference>
<organism evidence="13 14">
    <name type="scientific">Geopseudomonas guangdongensis</name>
    <dbReference type="NCBI Taxonomy" id="1245526"/>
    <lineage>
        <taxon>Bacteria</taxon>
        <taxon>Pseudomonadati</taxon>
        <taxon>Pseudomonadota</taxon>
        <taxon>Gammaproteobacteria</taxon>
        <taxon>Pseudomonadales</taxon>
        <taxon>Pseudomonadaceae</taxon>
        <taxon>Geopseudomonas</taxon>
    </lineage>
</organism>
<proteinExistence type="inferred from homology"/>
<evidence type="ECO:0000313" key="13">
    <source>
        <dbReference type="EMBL" id="SDU43315.1"/>
    </source>
</evidence>
<dbReference type="GO" id="GO:0005737">
    <property type="term" value="C:cytoplasm"/>
    <property type="evidence" value="ECO:0007669"/>
    <property type="project" value="TreeGrafter"/>
</dbReference>
<gene>
    <name evidence="11" type="primary">purC</name>
    <name evidence="13" type="ORF">SAMN05216580_2999</name>
</gene>
<keyword evidence="5 11" id="KW-0436">Ligase</keyword>
<dbReference type="AlphaFoldDB" id="A0A1H2IH54"/>
<evidence type="ECO:0000256" key="2">
    <source>
        <dbReference type="ARBA" id="ARBA00010190"/>
    </source>
</evidence>
<accession>A0A1H2IH54</accession>
<evidence type="ECO:0000256" key="9">
    <source>
        <dbReference type="ARBA" id="ARBA00030409"/>
    </source>
</evidence>
<evidence type="ECO:0000256" key="11">
    <source>
        <dbReference type="HAMAP-Rule" id="MF_00137"/>
    </source>
</evidence>
<dbReference type="FunFam" id="3.30.200.20:FF:000365">
    <property type="entry name" value="Phosphoribosylaminoimidazole-succinocarboxamide synthase"/>
    <property type="match status" value="1"/>
</dbReference>
<comment type="catalytic activity">
    <reaction evidence="10 11">
        <text>5-amino-1-(5-phospho-D-ribosyl)imidazole-4-carboxylate + L-aspartate + ATP = (2S)-2-[5-amino-1-(5-phospho-beta-D-ribosyl)imidazole-4-carboxamido]succinate + ADP + phosphate + 2 H(+)</text>
        <dbReference type="Rhea" id="RHEA:22628"/>
        <dbReference type="ChEBI" id="CHEBI:15378"/>
        <dbReference type="ChEBI" id="CHEBI:29991"/>
        <dbReference type="ChEBI" id="CHEBI:30616"/>
        <dbReference type="ChEBI" id="CHEBI:43474"/>
        <dbReference type="ChEBI" id="CHEBI:58443"/>
        <dbReference type="ChEBI" id="CHEBI:77657"/>
        <dbReference type="ChEBI" id="CHEBI:456216"/>
        <dbReference type="EC" id="6.3.2.6"/>
    </reaction>
</comment>
<dbReference type="GO" id="GO:0005524">
    <property type="term" value="F:ATP binding"/>
    <property type="evidence" value="ECO:0007669"/>
    <property type="project" value="UniProtKB-KW"/>
</dbReference>
<dbReference type="RefSeq" id="WP_090216106.1">
    <property type="nucleotide sequence ID" value="NZ_LT629780.1"/>
</dbReference>
<dbReference type="UniPathway" id="UPA00074">
    <property type="reaction ID" value="UER00131"/>
</dbReference>
<dbReference type="InterPro" id="IPR028923">
    <property type="entry name" value="SAICAR_synt/ADE2_N"/>
</dbReference>
<evidence type="ECO:0000256" key="8">
    <source>
        <dbReference type="ARBA" id="ARBA00022840"/>
    </source>
</evidence>
<name>A0A1H2IH54_9GAMM</name>
<dbReference type="HAMAP" id="MF_00137">
    <property type="entry name" value="SAICAR_synth"/>
    <property type="match status" value="1"/>
</dbReference>
<keyword evidence="7 11" id="KW-0658">Purine biosynthesis</keyword>
<evidence type="ECO:0000256" key="1">
    <source>
        <dbReference type="ARBA" id="ARBA00004672"/>
    </source>
</evidence>
<dbReference type="FunFam" id="3.30.470.20:FF:000015">
    <property type="entry name" value="Phosphoribosylaminoimidazole-succinocarboxamide synthase"/>
    <property type="match status" value="1"/>
</dbReference>
<evidence type="ECO:0000256" key="10">
    <source>
        <dbReference type="ARBA" id="ARBA00048475"/>
    </source>
</evidence>
<dbReference type="PANTHER" id="PTHR43700:SF1">
    <property type="entry name" value="PHOSPHORIBOSYLAMINOIMIDAZOLE-SUCCINOCARBOXAMIDE SYNTHASE"/>
    <property type="match status" value="1"/>
</dbReference>
<keyword evidence="6 11" id="KW-0547">Nucleotide-binding</keyword>
<dbReference type="EC" id="6.3.2.6" evidence="3 11"/>
<dbReference type="NCBIfam" id="TIGR00081">
    <property type="entry name" value="purC"/>
    <property type="match status" value="1"/>
</dbReference>
<evidence type="ECO:0000256" key="3">
    <source>
        <dbReference type="ARBA" id="ARBA00012217"/>
    </source>
</evidence>
<dbReference type="NCBIfam" id="NF010568">
    <property type="entry name" value="PRK13961.1"/>
    <property type="match status" value="1"/>
</dbReference>
<dbReference type="EMBL" id="LT629780">
    <property type="protein sequence ID" value="SDU43315.1"/>
    <property type="molecule type" value="Genomic_DNA"/>
</dbReference>
<evidence type="ECO:0000259" key="12">
    <source>
        <dbReference type="Pfam" id="PF01259"/>
    </source>
</evidence>
<evidence type="ECO:0000256" key="4">
    <source>
        <dbReference type="ARBA" id="ARBA00016460"/>
    </source>
</evidence>
<dbReference type="CDD" id="cd01414">
    <property type="entry name" value="SAICAR_synt_Sc"/>
    <property type="match status" value="1"/>
</dbReference>